<feature type="binding site" evidence="3">
    <location>
        <position position="198"/>
    </location>
    <ligand>
        <name>Zn(2+)</name>
        <dbReference type="ChEBI" id="CHEBI:29105"/>
        <label>1</label>
    </ligand>
</feature>
<gene>
    <name evidence="4" type="ORF">CVAR292_02384</name>
</gene>
<feature type="binding site" evidence="3">
    <location>
        <position position="139"/>
    </location>
    <ligand>
        <name>Zn(2+)</name>
        <dbReference type="ChEBI" id="CHEBI:29105"/>
        <label>2</label>
    </ligand>
</feature>
<dbReference type="NCBIfam" id="TIGR01879">
    <property type="entry name" value="hydantase"/>
    <property type="match status" value="1"/>
</dbReference>
<dbReference type="PANTHER" id="PTHR32494">
    <property type="entry name" value="ALLANTOATE DEIMINASE-RELATED"/>
    <property type="match status" value="1"/>
</dbReference>
<dbReference type="RefSeq" id="WP_073884582.1">
    <property type="nucleotide sequence ID" value="NZ_FAUH01000017.1"/>
</dbReference>
<feature type="binding site" evidence="3">
    <location>
        <position position="100"/>
    </location>
    <ligand>
        <name>Zn(2+)</name>
        <dbReference type="ChEBI" id="CHEBI:29105"/>
        <label>1</label>
    </ligand>
</feature>
<dbReference type="GO" id="GO:0016813">
    <property type="term" value="F:hydrolase activity, acting on carbon-nitrogen (but not peptide) bonds, in linear amidines"/>
    <property type="evidence" value="ECO:0007669"/>
    <property type="project" value="InterPro"/>
</dbReference>
<evidence type="ECO:0000256" key="3">
    <source>
        <dbReference type="PIRSR" id="PIRSR001235-1"/>
    </source>
</evidence>
<comment type="cofactor">
    <cofactor evidence="3">
        <name>Zn(2+)</name>
        <dbReference type="ChEBI" id="CHEBI:29105"/>
    </cofactor>
    <text evidence="3">Binds 2 Zn(2+) ions per subunit.</text>
</comment>
<organism evidence="4 5">
    <name type="scientific">Corynebacterium variabile</name>
    <dbReference type="NCBI Taxonomy" id="1727"/>
    <lineage>
        <taxon>Bacteria</taxon>
        <taxon>Bacillati</taxon>
        <taxon>Actinomycetota</taxon>
        <taxon>Actinomycetes</taxon>
        <taxon>Mycobacteriales</taxon>
        <taxon>Corynebacteriaceae</taxon>
        <taxon>Corynebacterium</taxon>
    </lineage>
</organism>
<dbReference type="InterPro" id="IPR002933">
    <property type="entry name" value="Peptidase_M20"/>
</dbReference>
<keyword evidence="2 4" id="KW-0378">Hydrolase</keyword>
<comment type="similarity">
    <text evidence="1">Belongs to the peptidase M20 family.</text>
</comment>
<keyword evidence="3" id="KW-0862">Zinc</keyword>
<evidence type="ECO:0000313" key="5">
    <source>
        <dbReference type="Proteomes" id="UP000182498"/>
    </source>
</evidence>
<dbReference type="Gene3D" id="3.30.70.360">
    <property type="match status" value="1"/>
</dbReference>
<dbReference type="InterPro" id="IPR010158">
    <property type="entry name" value="Amidase_Cbmase"/>
</dbReference>
<dbReference type="AlphaFoldDB" id="A0A0X2NQP8"/>
<keyword evidence="5" id="KW-1185">Reference proteome</keyword>
<dbReference type="GO" id="GO:0046872">
    <property type="term" value="F:metal ion binding"/>
    <property type="evidence" value="ECO:0007669"/>
    <property type="project" value="UniProtKB-KW"/>
</dbReference>
<evidence type="ECO:0000256" key="2">
    <source>
        <dbReference type="ARBA" id="ARBA00022801"/>
    </source>
</evidence>
<proteinExistence type="inferred from homology"/>
<dbReference type="SUPFAM" id="SSF55031">
    <property type="entry name" value="Bacterial exopeptidase dimerisation domain"/>
    <property type="match status" value="1"/>
</dbReference>
<name>A0A0X2NQP8_9CORY</name>
<dbReference type="CDD" id="cd03884">
    <property type="entry name" value="M20_bAS"/>
    <property type="match status" value="1"/>
</dbReference>
<keyword evidence="3" id="KW-0479">Metal-binding</keyword>
<dbReference type="SUPFAM" id="SSF53187">
    <property type="entry name" value="Zn-dependent exopeptidases"/>
    <property type="match status" value="1"/>
</dbReference>
<dbReference type="GO" id="GO:0050538">
    <property type="term" value="F:N-carbamoyl-L-amino-acid hydrolase activity"/>
    <property type="evidence" value="ECO:0007669"/>
    <property type="project" value="UniProtKB-EC"/>
</dbReference>
<dbReference type="PANTHER" id="PTHR32494:SF5">
    <property type="entry name" value="ALLANTOATE AMIDOHYDROLASE"/>
    <property type="match status" value="1"/>
</dbReference>
<evidence type="ECO:0000256" key="1">
    <source>
        <dbReference type="ARBA" id="ARBA00006153"/>
    </source>
</evidence>
<feature type="binding site" evidence="3">
    <location>
        <position position="89"/>
    </location>
    <ligand>
        <name>Zn(2+)</name>
        <dbReference type="ChEBI" id="CHEBI:29105"/>
        <label>1</label>
    </ligand>
</feature>
<dbReference type="InterPro" id="IPR036264">
    <property type="entry name" value="Bact_exopeptidase_dim_dom"/>
</dbReference>
<dbReference type="OrthoDB" id="9808195at2"/>
<reference evidence="5" key="1">
    <citation type="submission" date="2015-11" db="EMBL/GenBank/DDBJ databases">
        <authorList>
            <person name="Dugat-Bony E."/>
        </authorList>
    </citation>
    <scope>NUCLEOTIDE SEQUENCE [LARGE SCALE GENOMIC DNA]</scope>
    <source>
        <strain evidence="5">Mu292</strain>
    </source>
</reference>
<dbReference type="EC" id="3.5.1.87" evidence="4"/>
<dbReference type="EMBL" id="FAUH01000017">
    <property type="protein sequence ID" value="CUU67031.1"/>
    <property type="molecule type" value="Genomic_DNA"/>
</dbReference>
<feature type="binding site" evidence="3">
    <location>
        <position position="100"/>
    </location>
    <ligand>
        <name>Zn(2+)</name>
        <dbReference type="ChEBI" id="CHEBI:29105"/>
        <label>2</label>
    </ligand>
</feature>
<protein>
    <submittedName>
        <fullName evidence="4">Amidase, hydantoinase/carbamoylase family</fullName>
        <ecNumber evidence="4">3.5.1.87</ecNumber>
    </submittedName>
</protein>
<dbReference type="Gene3D" id="3.40.630.10">
    <property type="entry name" value="Zn peptidases"/>
    <property type="match status" value="1"/>
</dbReference>
<dbReference type="Proteomes" id="UP000182498">
    <property type="component" value="Unassembled WGS sequence"/>
</dbReference>
<accession>A0A0X2NQP8</accession>
<evidence type="ECO:0000313" key="4">
    <source>
        <dbReference type="EMBL" id="CUU67031.1"/>
    </source>
</evidence>
<dbReference type="PIRSF" id="PIRSF001235">
    <property type="entry name" value="Amidase_carbamoylase"/>
    <property type="match status" value="1"/>
</dbReference>
<feature type="binding site" evidence="3">
    <location>
        <position position="391"/>
    </location>
    <ligand>
        <name>Zn(2+)</name>
        <dbReference type="ChEBI" id="CHEBI:29105"/>
        <label>2</label>
    </ligand>
</feature>
<dbReference type="Pfam" id="PF01546">
    <property type="entry name" value="Peptidase_M20"/>
    <property type="match status" value="1"/>
</dbReference>
<sequence length="438" mass="47200">MNSDDPAYTSTELADEDFLADFHHTSVYGATEAGGIDRQAGTAEHGAVRAWFRQRAEALGMTVTIDGIGNQYATYGWFPGEPTVLIGSHLDSQPLGGRFDGTYGVIAALHAAARVNHEVTAGRLDPAHNITVVDWFNEEGARFAPSIMGSSTMVGIKDLDEMLAVTDVDGVTVKEALDSIDCLGTDPAPEVAAYAEVHIEQGRILEREQITIGAVTQSWYTQKLLVAVKGEQSHTGATIMSDRHDALVAASKIVLFTEDVVENFEPEKIVTSVGQFTVYPNSPIVVPREVDLVIDLRASRTQDVLDARDTLKRQIADLAAERNIRIDVEDYDIRDIQHYPLDGVELTEKASADAGVSCMRIETMAGHDSVAVNRIAPSVMVFIPSVDGVSHCEREFTTDADMVAGVTAFTQIATRLVTGALDGTAPGEPVADATSERI</sequence>